<dbReference type="EMBL" id="QQBG01000008">
    <property type="protein sequence ID" value="RDB31778.1"/>
    <property type="molecule type" value="Genomic_DNA"/>
</dbReference>
<gene>
    <name evidence="3" type="ORF">HAT2_00158</name>
</gene>
<comment type="caution">
    <text evidence="3">The sequence shown here is derived from an EMBL/GenBank/DDBJ whole genome shotgun (WGS) entry which is preliminary data.</text>
</comment>
<name>A0A369KD04_9BACT</name>
<keyword evidence="2" id="KW-1133">Transmembrane helix</keyword>
<keyword evidence="2" id="KW-0472">Membrane</keyword>
<evidence type="ECO:0000256" key="2">
    <source>
        <dbReference type="SAM" id="Phobius"/>
    </source>
</evidence>
<keyword evidence="2" id="KW-0812">Transmembrane</keyword>
<proteinExistence type="predicted"/>
<reference evidence="3 4" key="1">
    <citation type="submission" date="2018-07" db="EMBL/GenBank/DDBJ databases">
        <title>Comparative genomics of the Candidatus Parilichlamydiaceae reveals evidence of convergent evolution and genome reduction in the phylum Chlamydiae.</title>
        <authorList>
            <person name="Taylor-Brown A."/>
            <person name="Polkinghorne A."/>
        </authorList>
    </citation>
    <scope>NUCLEOTIDE SEQUENCE [LARGE SCALE GENOMIC DNA]</scope>
    <source>
        <strain evidence="3 4">Hat2</strain>
    </source>
</reference>
<keyword evidence="4" id="KW-1185">Reference proteome</keyword>
<dbReference type="AlphaFoldDB" id="A0A369KD04"/>
<dbReference type="Proteomes" id="UP000253816">
    <property type="component" value="Unassembled WGS sequence"/>
</dbReference>
<evidence type="ECO:0000313" key="4">
    <source>
        <dbReference type="Proteomes" id="UP000253816"/>
    </source>
</evidence>
<accession>A0A369KD04</accession>
<evidence type="ECO:0000313" key="3">
    <source>
        <dbReference type="EMBL" id="RDB31778.1"/>
    </source>
</evidence>
<feature type="region of interest" description="Disordered" evidence="1">
    <location>
        <begin position="108"/>
        <end position="127"/>
    </location>
</feature>
<protein>
    <submittedName>
        <fullName evidence="3">Uncharacterized protein</fullName>
    </submittedName>
</protein>
<feature type="transmembrane region" description="Helical" evidence="2">
    <location>
        <begin position="78"/>
        <end position="100"/>
    </location>
</feature>
<evidence type="ECO:0000256" key="1">
    <source>
        <dbReference type="SAM" id="MobiDB-lite"/>
    </source>
</evidence>
<organism evidence="3 4">
    <name type="scientific">Candidatus Similichlamydia laticola</name>
    <dbReference type="NCBI Taxonomy" id="2170265"/>
    <lineage>
        <taxon>Bacteria</taxon>
        <taxon>Pseudomonadati</taxon>
        <taxon>Chlamydiota</taxon>
        <taxon>Chlamydiia</taxon>
        <taxon>Parachlamydiales</taxon>
        <taxon>Candidatus Parilichlamydiaceae</taxon>
        <taxon>Candidatus Similichlamydia</taxon>
    </lineage>
</organism>
<sequence>MITSIKQVLFSFSRSASVHIARSRISSFQLKRKKVVPFKPNWLGLSIWKRKVVLKLSTETGRVHRTVMSFFYLFRWRILLILLLLALFYLFFCKAIISFLETLKPHPPETPIEEDEPNAPHPIEWDAPDLLDSQTETEDSAELSEETERYLAEAEAYERKTQKKKKKRVKHIVDYPGFERRKK</sequence>